<dbReference type="Pfam" id="PF13191">
    <property type="entry name" value="AAA_16"/>
    <property type="match status" value="1"/>
</dbReference>
<dbReference type="PROSITE" id="PS50125">
    <property type="entry name" value="GUANYLATE_CYCLASE_2"/>
    <property type="match status" value="1"/>
</dbReference>
<dbReference type="PANTHER" id="PTHR16305">
    <property type="entry name" value="TESTICULAR SOLUBLE ADENYLYL CYCLASE"/>
    <property type="match status" value="1"/>
</dbReference>
<evidence type="ECO:0000313" key="7">
    <source>
        <dbReference type="EMBL" id="MRG97525.1"/>
    </source>
</evidence>
<feature type="binding site" evidence="4">
    <location>
        <position position="45"/>
    </location>
    <ligand>
        <name>ATP</name>
        <dbReference type="ChEBI" id="CHEBI:30616"/>
    </ligand>
</feature>
<dbReference type="InterPro" id="IPR011009">
    <property type="entry name" value="Kinase-like_dom_sf"/>
</dbReference>
<evidence type="ECO:0000256" key="2">
    <source>
        <dbReference type="ARBA" id="ARBA00022741"/>
    </source>
</evidence>
<evidence type="ECO:0000313" key="8">
    <source>
        <dbReference type="Proteomes" id="UP000440224"/>
    </source>
</evidence>
<dbReference type="GO" id="GO:0009190">
    <property type="term" value="P:cyclic nucleotide biosynthetic process"/>
    <property type="evidence" value="ECO:0007669"/>
    <property type="project" value="InterPro"/>
</dbReference>
<keyword evidence="7" id="KW-0808">Transferase</keyword>
<evidence type="ECO:0000259" key="6">
    <source>
        <dbReference type="PROSITE" id="PS50125"/>
    </source>
</evidence>
<dbReference type="InterPro" id="IPR000719">
    <property type="entry name" value="Prot_kinase_dom"/>
</dbReference>
<dbReference type="Gene3D" id="1.10.510.10">
    <property type="entry name" value="Transferase(Phosphotransferase) domain 1"/>
    <property type="match status" value="1"/>
</dbReference>
<dbReference type="GO" id="GO:0004016">
    <property type="term" value="F:adenylate cyclase activity"/>
    <property type="evidence" value="ECO:0007669"/>
    <property type="project" value="TreeGrafter"/>
</dbReference>
<dbReference type="InterPro" id="IPR008271">
    <property type="entry name" value="Ser/Thr_kinase_AS"/>
</dbReference>
<dbReference type="InterPro" id="IPR011990">
    <property type="entry name" value="TPR-like_helical_dom_sf"/>
</dbReference>
<dbReference type="InterPro" id="IPR027417">
    <property type="entry name" value="P-loop_NTPase"/>
</dbReference>
<dbReference type="PANTHER" id="PTHR16305:SF28">
    <property type="entry name" value="GUANYLATE CYCLASE DOMAIN-CONTAINING PROTEIN"/>
    <property type="match status" value="1"/>
</dbReference>
<dbReference type="SMART" id="SM00220">
    <property type="entry name" value="S_TKc"/>
    <property type="match status" value="1"/>
</dbReference>
<dbReference type="Gene3D" id="3.30.70.1230">
    <property type="entry name" value="Nucleotide cyclase"/>
    <property type="match status" value="1"/>
</dbReference>
<dbReference type="CDD" id="cd07302">
    <property type="entry name" value="CHD"/>
    <property type="match status" value="1"/>
</dbReference>
<dbReference type="InterPro" id="IPR017441">
    <property type="entry name" value="Protein_kinase_ATP_BS"/>
</dbReference>
<dbReference type="NCBIfam" id="TIGR03903">
    <property type="entry name" value="TOMM_kin_cyc"/>
    <property type="match status" value="1"/>
</dbReference>
<dbReference type="InterPro" id="IPR023889">
    <property type="entry name" value="TOMM_kin_cyc"/>
</dbReference>
<name>A0A6N7Q4C3_9BACT</name>
<accession>A0A6N7Q4C3</accession>
<dbReference type="RefSeq" id="WP_153824308.1">
    <property type="nucleotide sequence ID" value="NZ_WJIE01000018.1"/>
</dbReference>
<dbReference type="InterPro" id="IPR001054">
    <property type="entry name" value="A/G_cyclase"/>
</dbReference>
<dbReference type="OrthoDB" id="222290at2"/>
<dbReference type="SUPFAM" id="SSF52540">
    <property type="entry name" value="P-loop containing nucleoside triphosphate hydrolases"/>
    <property type="match status" value="1"/>
</dbReference>
<dbReference type="PROSITE" id="PS00108">
    <property type="entry name" value="PROTEIN_KINASE_ST"/>
    <property type="match status" value="1"/>
</dbReference>
<protein>
    <submittedName>
        <fullName evidence="7">TOMM system kinase/cyclase fusion protein</fullName>
    </submittedName>
</protein>
<dbReference type="InterPro" id="IPR029787">
    <property type="entry name" value="Nucleotide_cyclase"/>
</dbReference>
<keyword evidence="7" id="KW-0418">Kinase</keyword>
<dbReference type="SMART" id="SM00044">
    <property type="entry name" value="CYCc"/>
    <property type="match status" value="1"/>
</dbReference>
<comment type="subcellular location">
    <subcellularLocation>
        <location evidence="1">Membrane</location>
        <topology evidence="1">Single-pass membrane protein</topology>
    </subcellularLocation>
</comment>
<keyword evidence="8" id="KW-1185">Reference proteome</keyword>
<dbReference type="Pfam" id="PF00069">
    <property type="entry name" value="Pkinase"/>
    <property type="match status" value="1"/>
</dbReference>
<sequence length="1349" mass="148025">MRGKRIAESATLAGRYELLEVLGEGAFSTVYKARQLTTHQPVAVKVLRVVEGGGSQALNKRRIARFHREVHICAQMHHPNIVHLLDSGRADEGLVYSVFEFVPGKDLAKVLAEEGRLNPLEAQHFMLQVLDALACAHASGVVHRDLKPENLLVTTTGARRNVLVLDFGVGALMEEARRGKRRITMSHESLGTPAYAAPEQLRGLPLTRRSDLYAWGLMFLECLTGKRAAPGATMAEVMAAQLSPEPIPIPARIADHPLGRLLRRATEKDPAARSVTAEKLLRELEAIDLGDLAPSAWTTRPSTADGGGAGRARLIEGERRQITAVCCSLTAVSVKPGAVDLEELDQILGAEQEACVRITQERGGHVAGALGGAVLFYFGYPAAREDDAQRAAQAALAAMDEIRRVSAALEATRGVRAELRVGIHTGMVVARELHEPLTTGGGYVIGDTPKLACRLSRLAQPGAILASESTHRLLRGHFAFDEGGEQPLGNAAAPVELYLLQQGEPEGARAAPLVGRAREIEALLERWGRVRGGAGQAVVVSGEAGIGKSRLVHELRERIGGEAHAWLECRCTPRTTNSPFFPIIDALTRLLWPGREAAPEDRAARLEVLLARHGFDLAEAMPLFASFLSIPLPERWAPLDVSPQKLRDLTRNAVLSLLFEMAERDPLVLLVEDLHWADPSTLELLAQLTGELASARVYALFCARRELVTRWSPSAVHHVQLERLGRPEVEQMAAVASGGRILPPEVLDRIAARTDGVPLFVEELVRMMIESGALVEKAGRYELAGQLSELSIPSTLRDLLTARLDGLGRAKETAQVAAAIGREFTLDLLGAVSLLEPDELCEHLDQLVASELVYCKRRLRNPVYQFKHLLVRDAAYESMLRRSRRDVHARISTVLEEKFPDIPEGRPELFAYHLAASEQKRRAIGYAQKAVMGAMQRSANREAIVHARQALGWLSAVEDARERATVELELNGLLMPALMATRGYGATEPLSVARRSQDIMAELGDHPLAFVTSWTLFFYYHNLGSREEPMSMAQELHTAATRRKEPAEEAAALIALGECFFFAGRFEEARARLERAVSLYDPAEHRRYAVILGADLGVHARAMLSLVLWLLGYPEQSLAQGEAAIAWARELEHANSLGLALLYVGGLWHYRREPEHVRAVATELVELGERMGLEPWNVGGAALGAWVEHDLEAAARCLVKFGSFGGDAAIPYWSSLVAESEAARGRLDDAIARLRQALALAMKSREFYYVPELNRLLGTYLLRRGGDAIGEAEHRFREAIDVARAQRARMPELRATMALCRILVPRGRIDEPRRRLEEVLGGFSEGFGTADLKEARALLVELGGSSQRR</sequence>
<dbReference type="Pfam" id="PF00211">
    <property type="entry name" value="Guanylate_cyc"/>
    <property type="match status" value="1"/>
</dbReference>
<keyword evidence="2 4" id="KW-0547">Nucleotide-binding</keyword>
<dbReference type="CDD" id="cd14014">
    <property type="entry name" value="STKc_PknB_like"/>
    <property type="match status" value="1"/>
</dbReference>
<evidence type="ECO:0000256" key="4">
    <source>
        <dbReference type="PROSITE-ProRule" id="PRU10141"/>
    </source>
</evidence>
<evidence type="ECO:0000256" key="3">
    <source>
        <dbReference type="ARBA" id="ARBA00022840"/>
    </source>
</evidence>
<proteinExistence type="predicted"/>
<dbReference type="EMBL" id="WJIE01000018">
    <property type="protein sequence ID" value="MRG97525.1"/>
    <property type="molecule type" value="Genomic_DNA"/>
</dbReference>
<feature type="domain" description="Guanylate cyclase" evidence="6">
    <location>
        <begin position="313"/>
        <end position="456"/>
    </location>
</feature>
<evidence type="ECO:0000259" key="5">
    <source>
        <dbReference type="PROSITE" id="PS50011"/>
    </source>
</evidence>
<gene>
    <name evidence="7" type="ORF">GF068_37190</name>
</gene>
<dbReference type="GO" id="GO:0035556">
    <property type="term" value="P:intracellular signal transduction"/>
    <property type="evidence" value="ECO:0007669"/>
    <property type="project" value="InterPro"/>
</dbReference>
<dbReference type="InterPro" id="IPR041664">
    <property type="entry name" value="AAA_16"/>
</dbReference>
<dbReference type="PROSITE" id="PS50011">
    <property type="entry name" value="PROTEIN_KINASE_DOM"/>
    <property type="match status" value="1"/>
</dbReference>
<dbReference type="SUPFAM" id="SSF55073">
    <property type="entry name" value="Nucleotide cyclase"/>
    <property type="match status" value="1"/>
</dbReference>
<comment type="caution">
    <text evidence="7">The sequence shown here is derived from an EMBL/GenBank/DDBJ whole genome shotgun (WGS) entry which is preliminary data.</text>
</comment>
<dbReference type="Proteomes" id="UP000440224">
    <property type="component" value="Unassembled WGS sequence"/>
</dbReference>
<dbReference type="GO" id="GO:0016020">
    <property type="term" value="C:membrane"/>
    <property type="evidence" value="ECO:0007669"/>
    <property type="project" value="UniProtKB-SubCell"/>
</dbReference>
<dbReference type="SUPFAM" id="SSF56112">
    <property type="entry name" value="Protein kinase-like (PK-like)"/>
    <property type="match status" value="1"/>
</dbReference>
<dbReference type="SUPFAM" id="SSF48452">
    <property type="entry name" value="TPR-like"/>
    <property type="match status" value="1"/>
</dbReference>
<keyword evidence="3 4" id="KW-0067">ATP-binding</keyword>
<feature type="domain" description="Protein kinase" evidence="5">
    <location>
        <begin position="16"/>
        <end position="287"/>
    </location>
</feature>
<dbReference type="GO" id="GO:0005524">
    <property type="term" value="F:ATP binding"/>
    <property type="evidence" value="ECO:0007669"/>
    <property type="project" value="UniProtKB-UniRule"/>
</dbReference>
<dbReference type="Gene3D" id="1.25.40.10">
    <property type="entry name" value="Tetratricopeptide repeat domain"/>
    <property type="match status" value="1"/>
</dbReference>
<organism evidence="7 8">
    <name type="scientific">Polyangium spumosum</name>
    <dbReference type="NCBI Taxonomy" id="889282"/>
    <lineage>
        <taxon>Bacteria</taxon>
        <taxon>Pseudomonadati</taxon>
        <taxon>Myxococcota</taxon>
        <taxon>Polyangia</taxon>
        <taxon>Polyangiales</taxon>
        <taxon>Polyangiaceae</taxon>
        <taxon>Polyangium</taxon>
    </lineage>
</organism>
<evidence type="ECO:0000256" key="1">
    <source>
        <dbReference type="ARBA" id="ARBA00004167"/>
    </source>
</evidence>
<reference evidence="7 8" key="1">
    <citation type="submission" date="2019-10" db="EMBL/GenBank/DDBJ databases">
        <title>A soil myxobacterium in the family Polyangiaceae.</title>
        <authorList>
            <person name="Li Y."/>
            <person name="Wang J."/>
        </authorList>
    </citation>
    <scope>NUCLEOTIDE SEQUENCE [LARGE SCALE GENOMIC DNA]</scope>
    <source>
        <strain evidence="7 8">DSM 14734</strain>
    </source>
</reference>
<dbReference type="GO" id="GO:0004672">
    <property type="term" value="F:protein kinase activity"/>
    <property type="evidence" value="ECO:0007669"/>
    <property type="project" value="InterPro"/>
</dbReference>
<dbReference type="PROSITE" id="PS00107">
    <property type="entry name" value="PROTEIN_KINASE_ATP"/>
    <property type="match status" value="1"/>
</dbReference>
<dbReference type="GO" id="GO:0005737">
    <property type="term" value="C:cytoplasm"/>
    <property type="evidence" value="ECO:0007669"/>
    <property type="project" value="TreeGrafter"/>
</dbReference>